<accession>A0A7J0BYC3</accession>
<keyword evidence="2" id="KW-1185">Reference proteome</keyword>
<dbReference type="SUPFAM" id="SSF47413">
    <property type="entry name" value="lambda repressor-like DNA-binding domains"/>
    <property type="match status" value="1"/>
</dbReference>
<dbReference type="GO" id="GO:0003677">
    <property type="term" value="F:DNA binding"/>
    <property type="evidence" value="ECO:0007669"/>
    <property type="project" value="InterPro"/>
</dbReference>
<sequence length="115" mass="12734">MSKNKKADRALPLPVESILKDLGRSVQIARKRRRLSESKLAALAYTSRATIQRLEAGEPGVGMGILASVLWVLQLHQDLARVADPGRDQLGTLLERGREPKRIREGVTGDDAYDF</sequence>
<dbReference type="Proteomes" id="UP000503820">
    <property type="component" value="Unassembled WGS sequence"/>
</dbReference>
<proteinExistence type="predicted"/>
<dbReference type="RefSeq" id="WP_174410814.1">
    <property type="nucleotide sequence ID" value="NZ_BLVP01000035.1"/>
</dbReference>
<dbReference type="InterPro" id="IPR010982">
    <property type="entry name" value="Lambda_DNA-bd_dom_sf"/>
</dbReference>
<name>A0A7J0BYC3_9BACT</name>
<dbReference type="Gene3D" id="1.10.260.40">
    <property type="entry name" value="lambda repressor-like DNA-binding domains"/>
    <property type="match status" value="1"/>
</dbReference>
<comment type="caution">
    <text evidence="1">The sequence shown here is derived from an EMBL/GenBank/DDBJ whole genome shotgun (WGS) entry which is preliminary data.</text>
</comment>
<evidence type="ECO:0000313" key="2">
    <source>
        <dbReference type="Proteomes" id="UP000503820"/>
    </source>
</evidence>
<gene>
    <name evidence="1" type="ORF">DSM19430T_28790</name>
</gene>
<organism evidence="1 2">
    <name type="scientific">Desulfovibrio psychrotolerans</name>
    <dbReference type="NCBI Taxonomy" id="415242"/>
    <lineage>
        <taxon>Bacteria</taxon>
        <taxon>Pseudomonadati</taxon>
        <taxon>Thermodesulfobacteriota</taxon>
        <taxon>Desulfovibrionia</taxon>
        <taxon>Desulfovibrionales</taxon>
        <taxon>Desulfovibrionaceae</taxon>
        <taxon>Desulfovibrio</taxon>
    </lineage>
</organism>
<protein>
    <submittedName>
        <fullName evidence="1">Transcriptional regulator</fullName>
    </submittedName>
</protein>
<dbReference type="AlphaFoldDB" id="A0A7J0BYC3"/>
<evidence type="ECO:0000313" key="1">
    <source>
        <dbReference type="EMBL" id="GFM38195.1"/>
    </source>
</evidence>
<reference evidence="1 2" key="1">
    <citation type="submission" date="2020-05" db="EMBL/GenBank/DDBJ databases">
        <title>Draft genome sequence of Desulfovibrio psychrotolerans JS1T.</title>
        <authorList>
            <person name="Ueno A."/>
            <person name="Tamazawa S."/>
            <person name="Tamamura S."/>
            <person name="Murakami T."/>
            <person name="Kiyama T."/>
            <person name="Inomata H."/>
            <person name="Amano Y."/>
            <person name="Miyakawa K."/>
            <person name="Tamaki H."/>
            <person name="Naganuma T."/>
            <person name="Kaneko K."/>
        </authorList>
    </citation>
    <scope>NUCLEOTIDE SEQUENCE [LARGE SCALE GENOMIC DNA]</scope>
    <source>
        <strain evidence="1 2">JS1</strain>
    </source>
</reference>
<dbReference type="EMBL" id="BLVP01000035">
    <property type="protein sequence ID" value="GFM38195.1"/>
    <property type="molecule type" value="Genomic_DNA"/>
</dbReference>